<organism evidence="1">
    <name type="scientific">Brassica cretica</name>
    <name type="common">Mustard</name>
    <dbReference type="NCBI Taxonomy" id="69181"/>
    <lineage>
        <taxon>Eukaryota</taxon>
        <taxon>Viridiplantae</taxon>
        <taxon>Streptophyta</taxon>
        <taxon>Embryophyta</taxon>
        <taxon>Tracheophyta</taxon>
        <taxon>Spermatophyta</taxon>
        <taxon>Magnoliopsida</taxon>
        <taxon>eudicotyledons</taxon>
        <taxon>Gunneridae</taxon>
        <taxon>Pentapetalae</taxon>
        <taxon>rosids</taxon>
        <taxon>malvids</taxon>
        <taxon>Brassicales</taxon>
        <taxon>Brassicaceae</taxon>
        <taxon>Brassiceae</taxon>
        <taxon>Brassica</taxon>
    </lineage>
</organism>
<comment type="caution">
    <text evidence="1">The sequence shown here is derived from an EMBL/GenBank/DDBJ whole genome shotgun (WGS) entry which is preliminary data.</text>
</comment>
<gene>
    <name evidence="2" type="ORF">DY000_02052595</name>
    <name evidence="1" type="ORF">F2Q70_00038392</name>
</gene>
<keyword evidence="3" id="KW-1185">Reference proteome</keyword>
<dbReference type="EMBL" id="QGKY02000190">
    <property type="protein sequence ID" value="KAF2589985.1"/>
    <property type="molecule type" value="Genomic_DNA"/>
</dbReference>
<proteinExistence type="predicted"/>
<name>A0A3N6RLM0_BRACR</name>
<reference evidence="1" key="1">
    <citation type="submission" date="2019-12" db="EMBL/GenBank/DDBJ databases">
        <title>Genome sequencing and annotation of Brassica cretica.</title>
        <authorList>
            <person name="Studholme D.J."/>
            <person name="Sarris P.F."/>
        </authorList>
    </citation>
    <scope>NUCLEOTIDE SEQUENCE</scope>
    <source>
        <strain evidence="1">PFS-102/07</strain>
        <tissue evidence="1">Leaf</tissue>
    </source>
</reference>
<dbReference type="EMBL" id="QGKV02002055">
    <property type="protein sequence ID" value="KAF3497826.1"/>
    <property type="molecule type" value="Genomic_DNA"/>
</dbReference>
<dbReference type="AlphaFoldDB" id="A0A3N6RLM0"/>
<protein>
    <submittedName>
        <fullName evidence="1">Uncharacterized protein</fullName>
    </submittedName>
</protein>
<reference evidence="2 3" key="3">
    <citation type="journal article" date="2020" name="BMC Genomics">
        <title>Intraspecific diversification of the crop wild relative Brassica cretica Lam. using demographic model selection.</title>
        <authorList>
            <person name="Kioukis A."/>
            <person name="Michalopoulou V.A."/>
            <person name="Briers L."/>
            <person name="Pirintsos S."/>
            <person name="Studholme D.J."/>
            <person name="Pavlidis P."/>
            <person name="Sarris P.F."/>
        </authorList>
    </citation>
    <scope>NUCLEOTIDE SEQUENCE [LARGE SCALE GENOMIC DNA]</scope>
    <source>
        <strain evidence="3">cv. PFS-1207/04</strain>
        <strain evidence="2">PFS-1207/04</strain>
    </source>
</reference>
<accession>A0A3N6RLM0</accession>
<evidence type="ECO:0000313" key="1">
    <source>
        <dbReference type="EMBL" id="KAF2589985.1"/>
    </source>
</evidence>
<sequence length="58" mass="6411">MDHRIEKSRELIVAEIVGSRTGCYQIANGLKLRRVANMLAIELSIEPRTVSGRGQAVC</sequence>
<dbReference type="Proteomes" id="UP000266723">
    <property type="component" value="Unassembled WGS sequence"/>
</dbReference>
<evidence type="ECO:0000313" key="2">
    <source>
        <dbReference type="EMBL" id="KAF3497826.1"/>
    </source>
</evidence>
<evidence type="ECO:0000313" key="3">
    <source>
        <dbReference type="Proteomes" id="UP000266723"/>
    </source>
</evidence>
<reference evidence="2" key="2">
    <citation type="submission" date="2019-12" db="EMBL/GenBank/DDBJ databases">
        <authorList>
            <person name="Studholme D.J."/>
            <person name="Sarris P."/>
        </authorList>
    </citation>
    <scope>NUCLEOTIDE SEQUENCE</scope>
    <source>
        <strain evidence="2">PFS-1207/04</strain>
        <tissue evidence="2">Leaf</tissue>
    </source>
</reference>